<dbReference type="InterPro" id="IPR059179">
    <property type="entry name" value="MLKL-like_MCAfunc"/>
</dbReference>
<evidence type="ECO:0000313" key="3">
    <source>
        <dbReference type="Proteomes" id="UP001215598"/>
    </source>
</evidence>
<dbReference type="Proteomes" id="UP001215598">
    <property type="component" value="Unassembled WGS sequence"/>
</dbReference>
<evidence type="ECO:0000256" key="1">
    <source>
        <dbReference type="SAM" id="MobiDB-lite"/>
    </source>
</evidence>
<feature type="region of interest" description="Disordered" evidence="1">
    <location>
        <begin position="295"/>
        <end position="315"/>
    </location>
</feature>
<accession>A0AAD7HD56</accession>
<comment type="caution">
    <text evidence="2">The sequence shown here is derived from an EMBL/GenBank/DDBJ whole genome shotgun (WGS) entry which is preliminary data.</text>
</comment>
<dbReference type="CDD" id="cd21037">
    <property type="entry name" value="MLKL_NTD"/>
    <property type="match status" value="1"/>
</dbReference>
<dbReference type="InterPro" id="IPR036537">
    <property type="entry name" value="Adaptor_Cbl_N_dom_sf"/>
</dbReference>
<keyword evidence="3" id="KW-1185">Reference proteome</keyword>
<dbReference type="AlphaFoldDB" id="A0AAD7HD56"/>
<organism evidence="2 3">
    <name type="scientific">Mycena metata</name>
    <dbReference type="NCBI Taxonomy" id="1033252"/>
    <lineage>
        <taxon>Eukaryota</taxon>
        <taxon>Fungi</taxon>
        <taxon>Dikarya</taxon>
        <taxon>Basidiomycota</taxon>
        <taxon>Agaricomycotina</taxon>
        <taxon>Agaricomycetes</taxon>
        <taxon>Agaricomycetidae</taxon>
        <taxon>Agaricales</taxon>
        <taxon>Marasmiineae</taxon>
        <taxon>Mycenaceae</taxon>
        <taxon>Mycena</taxon>
    </lineage>
</organism>
<dbReference type="EMBL" id="JARKIB010000275">
    <property type="protein sequence ID" value="KAJ7717545.1"/>
    <property type="molecule type" value="Genomic_DNA"/>
</dbReference>
<dbReference type="GO" id="GO:0007166">
    <property type="term" value="P:cell surface receptor signaling pathway"/>
    <property type="evidence" value="ECO:0007669"/>
    <property type="project" value="InterPro"/>
</dbReference>
<name>A0AAD7HD56_9AGAR</name>
<proteinExistence type="predicted"/>
<feature type="region of interest" description="Disordered" evidence="1">
    <location>
        <begin position="26"/>
        <end position="45"/>
    </location>
</feature>
<evidence type="ECO:0000313" key="2">
    <source>
        <dbReference type="EMBL" id="KAJ7717545.1"/>
    </source>
</evidence>
<sequence length="330" mass="35212">MRIFLCPHFFSFRRIHTMPPPYASWDGASEADETPATPSSSKSGLRQVLRRLSPFHKSPSRPPPRVDGVSESAATSERENEEEIPITVNSSNGAATTRNVLKFSLSTLSTISANIPFGSGLSAVIEPLLTIVDRIEQMSSNAQGLVELAARIELLAPVVSEMAENPGGSKIIERLQRELESITTDLEAARTHGKLNQFFNSDDNSSSLQKHNMTLAQLIADSTMVTVHEVLKSVQEFQQSRFEFDTEPTFELGDITGGFGGAGSSGLRIGGQGGDGEGPTIDMDPEYRWKMGDVSGGTGGPGGDGAEIGGQGGVGRGPIISISRRKLALV</sequence>
<reference evidence="2" key="1">
    <citation type="submission" date="2023-03" db="EMBL/GenBank/DDBJ databases">
        <title>Massive genome expansion in bonnet fungi (Mycena s.s.) driven by repeated elements and novel gene families across ecological guilds.</title>
        <authorList>
            <consortium name="Lawrence Berkeley National Laboratory"/>
            <person name="Harder C.B."/>
            <person name="Miyauchi S."/>
            <person name="Viragh M."/>
            <person name="Kuo A."/>
            <person name="Thoen E."/>
            <person name="Andreopoulos B."/>
            <person name="Lu D."/>
            <person name="Skrede I."/>
            <person name="Drula E."/>
            <person name="Henrissat B."/>
            <person name="Morin E."/>
            <person name="Kohler A."/>
            <person name="Barry K."/>
            <person name="LaButti K."/>
            <person name="Morin E."/>
            <person name="Salamov A."/>
            <person name="Lipzen A."/>
            <person name="Mereny Z."/>
            <person name="Hegedus B."/>
            <person name="Baldrian P."/>
            <person name="Stursova M."/>
            <person name="Weitz H."/>
            <person name="Taylor A."/>
            <person name="Grigoriev I.V."/>
            <person name="Nagy L.G."/>
            <person name="Martin F."/>
            <person name="Kauserud H."/>
        </authorList>
    </citation>
    <scope>NUCLEOTIDE SEQUENCE</scope>
    <source>
        <strain evidence="2">CBHHK182m</strain>
    </source>
</reference>
<feature type="region of interest" description="Disordered" evidence="1">
    <location>
        <begin position="53"/>
        <end position="90"/>
    </location>
</feature>
<protein>
    <submittedName>
        <fullName evidence="2">Uncharacterized protein</fullName>
    </submittedName>
</protein>
<dbReference type="Gene3D" id="1.20.930.20">
    <property type="entry name" value="Adaptor protein Cbl, N-terminal domain"/>
    <property type="match status" value="1"/>
</dbReference>
<gene>
    <name evidence="2" type="ORF">B0H16DRAFT_436717</name>
</gene>